<dbReference type="InterPro" id="IPR011989">
    <property type="entry name" value="ARM-like"/>
</dbReference>
<dbReference type="EMBL" id="LR862136">
    <property type="protein sequence ID" value="CAD1842775.1"/>
    <property type="molecule type" value="Genomic_DNA"/>
</dbReference>
<accession>A0A6V7QIX0</accession>
<gene>
    <name evidence="6" type="ORF">CB5_LOCUS25986</name>
</gene>
<dbReference type="AlphaFoldDB" id="A0A6V7QIX0"/>
<feature type="region of interest" description="Disordered" evidence="3">
    <location>
        <begin position="31"/>
        <end position="52"/>
    </location>
</feature>
<dbReference type="InterPro" id="IPR000225">
    <property type="entry name" value="Armadillo"/>
</dbReference>
<dbReference type="PANTHER" id="PTHR23315">
    <property type="entry name" value="U BOX DOMAIN-CONTAINING"/>
    <property type="match status" value="1"/>
</dbReference>
<organism evidence="6">
    <name type="scientific">Ananas comosus var. bracteatus</name>
    <name type="common">red pineapple</name>
    <dbReference type="NCBI Taxonomy" id="296719"/>
    <lineage>
        <taxon>Eukaryota</taxon>
        <taxon>Viridiplantae</taxon>
        <taxon>Streptophyta</taxon>
        <taxon>Embryophyta</taxon>
        <taxon>Tracheophyta</taxon>
        <taxon>Spermatophyta</taxon>
        <taxon>Magnoliopsida</taxon>
        <taxon>Liliopsida</taxon>
        <taxon>Poales</taxon>
        <taxon>Bromeliaceae</taxon>
        <taxon>Bromelioideae</taxon>
        <taxon>Ananas</taxon>
    </lineage>
</organism>
<evidence type="ECO:0000256" key="1">
    <source>
        <dbReference type="ARBA" id="ARBA00022786"/>
    </source>
</evidence>
<sequence>MAIVATLFCAHFDLVLGDGAGRRLLLGRSGYNGPANPARERERERGDGVVAGDSDLRRGEGRRCGEAAAARGVVERLRAAEDAAERVAAAAEIRRLTRTSARHRRRLSGAIEALVEMLRSAVAGSGEAAILALLNLAVRDERNKIKIVKAGALDPLISFLRSTNLTLQEYATAALLTLSASSVNKPTLSASGAIHLLIKILRDGNSQAKTDALMTLYNLSTITGNLHTILSLQPLSPLIDILKGCKKSSKTAEKCCALLECLLDFHEGRVALISEEGGVLAIVEVLEEGSQQGREHALGALLTMCESDRNKYREIILKEGVIPGLLELTIQGTPRSQSKARVLLELLRNTTYSRSQFRAEKVDKVVSDIVSQMVGEDQSAKAKKMLAEMVQVSMEQSLRHLQERALCVHSGK</sequence>
<dbReference type="Pfam" id="PF25598">
    <property type="entry name" value="ARM_PUB"/>
    <property type="match status" value="1"/>
</dbReference>
<feature type="domain" description="U-box" evidence="5">
    <location>
        <begin position="73"/>
        <end position="355"/>
    </location>
</feature>
<dbReference type="PROSITE" id="PS50176">
    <property type="entry name" value="ARM_REPEAT"/>
    <property type="match status" value="2"/>
</dbReference>
<dbReference type="PANTHER" id="PTHR23315:SF65">
    <property type="entry name" value="ARM REPEAT SUPERFAMILY PROTEIN"/>
    <property type="match status" value="1"/>
</dbReference>
<feature type="signal peptide" evidence="4">
    <location>
        <begin position="1"/>
        <end position="17"/>
    </location>
</feature>
<dbReference type="SMART" id="SM00185">
    <property type="entry name" value="ARM"/>
    <property type="match status" value="5"/>
</dbReference>
<keyword evidence="1" id="KW-0833">Ubl conjugation pathway</keyword>
<name>A0A6V7QIX0_ANACO</name>
<evidence type="ECO:0000259" key="5">
    <source>
        <dbReference type="Pfam" id="PF25598"/>
    </source>
</evidence>
<feature type="repeat" description="ARM" evidence="2">
    <location>
        <begin position="109"/>
        <end position="151"/>
    </location>
</feature>
<dbReference type="InterPro" id="IPR016024">
    <property type="entry name" value="ARM-type_fold"/>
</dbReference>
<feature type="chain" id="PRO_5027824344" description="U-box domain-containing protein" evidence="4">
    <location>
        <begin position="18"/>
        <end position="412"/>
    </location>
</feature>
<protein>
    <recommendedName>
        <fullName evidence="5">U-box domain-containing protein</fullName>
    </recommendedName>
</protein>
<dbReference type="SUPFAM" id="SSF48371">
    <property type="entry name" value="ARM repeat"/>
    <property type="match status" value="1"/>
</dbReference>
<evidence type="ECO:0000256" key="4">
    <source>
        <dbReference type="SAM" id="SignalP"/>
    </source>
</evidence>
<feature type="compositionally biased region" description="Basic and acidic residues" evidence="3">
    <location>
        <begin position="38"/>
        <end position="47"/>
    </location>
</feature>
<reference evidence="6" key="1">
    <citation type="submission" date="2020-07" db="EMBL/GenBank/DDBJ databases">
        <authorList>
            <person name="Lin J."/>
        </authorList>
    </citation>
    <scope>NUCLEOTIDE SEQUENCE</scope>
</reference>
<evidence type="ECO:0000256" key="3">
    <source>
        <dbReference type="SAM" id="MobiDB-lite"/>
    </source>
</evidence>
<dbReference type="InterPro" id="IPR058678">
    <property type="entry name" value="ARM_PUB"/>
</dbReference>
<evidence type="ECO:0000256" key="2">
    <source>
        <dbReference type="PROSITE-ProRule" id="PRU00259"/>
    </source>
</evidence>
<keyword evidence="4" id="KW-0732">Signal</keyword>
<dbReference type="FunFam" id="1.25.10.10:FF:000300">
    <property type="entry name" value="U-box domain-containing protein 4"/>
    <property type="match status" value="1"/>
</dbReference>
<dbReference type="Gene3D" id="1.25.10.10">
    <property type="entry name" value="Leucine-rich Repeat Variant"/>
    <property type="match status" value="2"/>
</dbReference>
<evidence type="ECO:0000313" key="6">
    <source>
        <dbReference type="EMBL" id="CAD1842775.1"/>
    </source>
</evidence>
<feature type="repeat" description="ARM" evidence="2">
    <location>
        <begin position="151"/>
        <end position="193"/>
    </location>
</feature>
<proteinExistence type="predicted"/>